<dbReference type="EMBL" id="PXVD01000011">
    <property type="protein sequence ID" value="MDJ1371264.1"/>
    <property type="molecule type" value="Genomic_DNA"/>
</dbReference>
<reference evidence="2" key="1">
    <citation type="submission" date="2018-03" db="EMBL/GenBank/DDBJ databases">
        <authorList>
            <person name="Nunes O.C."/>
            <person name="Lopes A.R."/>
            <person name="Froufe H."/>
            <person name="Munoz-Merida A."/>
            <person name="Barroso C."/>
            <person name="Egas C."/>
        </authorList>
    </citation>
    <scope>NUCLEOTIDE SEQUENCE</scope>
    <source>
        <strain evidence="2">ON4</strain>
    </source>
</reference>
<reference evidence="2" key="2">
    <citation type="journal article" date="2022" name="Sci. Rep.">
        <title>In silico prediction of the enzymes involved in the degradation of the herbicide molinate by Gulosibacter molinativorax ON4T.</title>
        <authorList>
            <person name="Lopes A.R."/>
            <person name="Bunin E."/>
            <person name="Viana A.T."/>
            <person name="Froufe H."/>
            <person name="Munoz-Merida A."/>
            <person name="Pinho D."/>
            <person name="Figueiredo J."/>
            <person name="Barroso C."/>
            <person name="Vaz-Moreira I."/>
            <person name="Bellanger X."/>
            <person name="Egas C."/>
            <person name="Nunes O.C."/>
        </authorList>
    </citation>
    <scope>NUCLEOTIDE SEQUENCE</scope>
    <source>
        <strain evidence="2">ON4</strain>
    </source>
</reference>
<dbReference type="CDD" id="cd03801">
    <property type="entry name" value="GT4_PimA-like"/>
    <property type="match status" value="1"/>
</dbReference>
<comment type="caution">
    <text evidence="2">The sequence shown here is derived from an EMBL/GenBank/DDBJ whole genome shotgun (WGS) entry which is preliminary data.</text>
</comment>
<dbReference type="PANTHER" id="PTHR45947">
    <property type="entry name" value="SULFOQUINOVOSYL TRANSFERASE SQD2"/>
    <property type="match status" value="1"/>
</dbReference>
<accession>A0ABT7C917</accession>
<name>A0ABT7C917_9MICO</name>
<sequence>MMSEHKLSTGISPGLAEPSTRDLGTLAVVMLGGIATDGFDVELTEKSRLGLAAYASYWPGKVVAIGALRRPDPSGNIGSKTFRAADLEFEVIGSGDVQRDLQNIRPAVVLAPHHLSSISLMDLGAPVVLVSEVSAVDGAQPALQSSRSAAKRARIILGAQKRELVLRRLAKQADGLQCNGWTAWHAYSALNHRSIRFYDTRVSGQELITGKQLGEKFDNDRPLRLAFSGRFIPIKGPEFATRLHRELNRRGVGHSFTLVGQGPMLDELQHTENGRIRFLSPMDFRSEWQPWARNDVDIMVLPHVQGDPSGTYLESAAMGAPILGFENKALVPLIEESGLGWAVPQRDVSAMADVIERLAVDRGEIHRAAEAGREFMAQHTFEAEFRRRVQHLVSIAESAKSVTTKCDSSTPGKGQPEMVIISPILPSTNPDNAGEWYLKDLLTALDGQNLAFIVPDTPGNRRAAAAPDVPNHHLVNLRPGLEPRGVFRAIRDQRDRTFVVHTYRGFERGIVQDLEARELIERANRVDLQWEQQAPLVRMVRRLNPRADVIVTLHDVMSQGLKRRVSTATGWKDRIRGALAFANAAIVEHRLASDDSTTVVFSEKDRKLLPDGANAVVIHPAIARRSKLTKRVDAATTAPNALFIGPLHRPENLEGVLWLTRDVWPLVRNAIPNATLTVAGSVPEEYRPMLPALGGVTYAGFVEDLDALYAATDIAVAPLLQGAGVKFKVVEAIARGVPVALTSIAAEGIGDNTYQPQIYDDAPGFASRIIQVLSDPASARDDAVSGAHWASSRYGTIQFANSLRSVYGANSLRDVSRERSAADRRIPRIAMVTPWRFDDPRAWSGMIAHMQRVMGERVELVPISTEPVSTAIIDRVATRVIGAISNRKYLWDFGLATALRRGRSLKRRLRNEEIDAVLAVVASTDIAFLGKIGAPIIQVTDATLIAMRDFYAMFSNVHPVSSIQADAVSARATRTTEGFVASSAWAKNSLVLDYGVRSEHVVVAPTGPAILPPEPLERPAPVSGPLRLLLVSTEWERKGGTIALKAVEEARSRGLEAGLVIVGDAPASLPAWAEPMGRLSREALSAEYVKADILIELATANAAGVTLTDAAAHGLPAIAADVGGVASIVKHDLTGLLVKSGESIVADAATAIFRMSDPGLRAKYSSSAIEWSRTELNWEVWADRTLDLCLRAGGLK</sequence>
<protein>
    <recommendedName>
        <fullName evidence="1">D-inositol 3-phosphate glycosyltransferase</fullName>
    </recommendedName>
</protein>
<dbReference type="RefSeq" id="WP_084147637.1">
    <property type="nucleotide sequence ID" value="NZ_CP028426.1"/>
</dbReference>
<evidence type="ECO:0000256" key="1">
    <source>
        <dbReference type="ARBA" id="ARBA00021292"/>
    </source>
</evidence>
<dbReference type="InterPro" id="IPR050194">
    <property type="entry name" value="Glycosyltransferase_grp1"/>
</dbReference>
<dbReference type="Pfam" id="PF13692">
    <property type="entry name" value="Glyco_trans_1_4"/>
    <property type="match status" value="3"/>
</dbReference>
<dbReference type="PANTHER" id="PTHR45947:SF3">
    <property type="entry name" value="SULFOQUINOVOSYL TRANSFERASE SQD2"/>
    <property type="match status" value="1"/>
</dbReference>
<dbReference type="Proteomes" id="UP001170379">
    <property type="component" value="Unassembled WGS sequence"/>
</dbReference>
<evidence type="ECO:0000313" key="2">
    <source>
        <dbReference type="EMBL" id="MDJ1371264.1"/>
    </source>
</evidence>
<keyword evidence="3" id="KW-1185">Reference proteome</keyword>
<dbReference type="Gene3D" id="3.40.50.2000">
    <property type="entry name" value="Glycogen Phosphorylase B"/>
    <property type="match status" value="5"/>
</dbReference>
<organism evidence="2 3">
    <name type="scientific">Gulosibacter molinativorax</name>
    <dbReference type="NCBI Taxonomy" id="256821"/>
    <lineage>
        <taxon>Bacteria</taxon>
        <taxon>Bacillati</taxon>
        <taxon>Actinomycetota</taxon>
        <taxon>Actinomycetes</taxon>
        <taxon>Micrococcales</taxon>
        <taxon>Microbacteriaceae</taxon>
        <taxon>Gulosibacter</taxon>
    </lineage>
</organism>
<dbReference type="SUPFAM" id="SSF53756">
    <property type="entry name" value="UDP-Glycosyltransferase/glycogen phosphorylase"/>
    <property type="match status" value="3"/>
</dbReference>
<proteinExistence type="predicted"/>
<evidence type="ECO:0000313" key="3">
    <source>
        <dbReference type="Proteomes" id="UP001170379"/>
    </source>
</evidence>
<gene>
    <name evidence="2" type="ORF">C7K25_07765</name>
</gene>